<proteinExistence type="inferred from homology"/>
<evidence type="ECO:0000256" key="8">
    <source>
        <dbReference type="ARBA" id="ARBA00074212"/>
    </source>
</evidence>
<evidence type="ECO:0000256" key="3">
    <source>
        <dbReference type="ARBA" id="ARBA00022452"/>
    </source>
</evidence>
<dbReference type="RefSeq" id="WP_182107561.1">
    <property type="nucleotide sequence ID" value="NZ_JACFYF010000002.1"/>
</dbReference>
<comment type="similarity">
    <text evidence="2">Belongs to the OmpW/AlkL family.</text>
</comment>
<accession>A0A7W2ISX9</accession>
<feature type="chain" id="PRO_5031178417" description="Outer membrane protein W" evidence="9">
    <location>
        <begin position="22"/>
        <end position="214"/>
    </location>
</feature>
<dbReference type="PANTHER" id="PTHR36920">
    <property type="match status" value="1"/>
</dbReference>
<dbReference type="PANTHER" id="PTHR36920:SF1">
    <property type="entry name" value="OUTER MEMBRANE PROTEIN W"/>
    <property type="match status" value="1"/>
</dbReference>
<sequence>MKKAICTLAVLTALTSAQAFAHKEGDFIIRAGLASVVPNDDSGAVLNDSNLGLEVDSNTQFAFTIGYMITDNISFEVLGATPFSHDINLTAGGVDQGKLGDTKHLPPTFMLQYYFGTSESQFRPYVGAGLNYTMFFDEGLVSGAPVSDLELDDSFGLAANIGADYMINDSWFVNGSVWYADIDTDASYKAGGQTYTTKVEIDPWVFMISGGYKF</sequence>
<dbReference type="Pfam" id="PF03922">
    <property type="entry name" value="OmpW"/>
    <property type="match status" value="1"/>
</dbReference>
<keyword evidence="7" id="KW-0998">Cell outer membrane</keyword>
<keyword evidence="6" id="KW-0472">Membrane</keyword>
<keyword evidence="3" id="KW-1134">Transmembrane beta strand</keyword>
<dbReference type="Gene3D" id="2.40.160.20">
    <property type="match status" value="1"/>
</dbReference>
<dbReference type="FunFam" id="2.40.160.20:FF:000001">
    <property type="entry name" value="Outer membrane protein W"/>
    <property type="match status" value="1"/>
</dbReference>
<keyword evidence="5 9" id="KW-0732">Signal</keyword>
<evidence type="ECO:0000256" key="9">
    <source>
        <dbReference type="SAM" id="SignalP"/>
    </source>
</evidence>
<protein>
    <recommendedName>
        <fullName evidence="8">Outer membrane protein W</fullName>
    </recommendedName>
</protein>
<evidence type="ECO:0000256" key="6">
    <source>
        <dbReference type="ARBA" id="ARBA00023136"/>
    </source>
</evidence>
<gene>
    <name evidence="10" type="primary">ompW</name>
    <name evidence="10" type="ORF">H2O73_05885</name>
</gene>
<evidence type="ECO:0000256" key="5">
    <source>
        <dbReference type="ARBA" id="ARBA00022729"/>
    </source>
</evidence>
<evidence type="ECO:0000256" key="4">
    <source>
        <dbReference type="ARBA" id="ARBA00022692"/>
    </source>
</evidence>
<comment type="caution">
    <text evidence="10">The sequence shown here is derived from an EMBL/GenBank/DDBJ whole genome shotgun (WGS) entry which is preliminary data.</text>
</comment>
<evidence type="ECO:0000313" key="10">
    <source>
        <dbReference type="EMBL" id="MBA5761875.1"/>
    </source>
</evidence>
<dbReference type="InterPro" id="IPR011250">
    <property type="entry name" value="OMP/PagP_B-barrel"/>
</dbReference>
<evidence type="ECO:0000256" key="1">
    <source>
        <dbReference type="ARBA" id="ARBA00004442"/>
    </source>
</evidence>
<dbReference type="GO" id="GO:0009279">
    <property type="term" value="C:cell outer membrane"/>
    <property type="evidence" value="ECO:0007669"/>
    <property type="project" value="UniProtKB-SubCell"/>
</dbReference>
<dbReference type="Proteomes" id="UP000571701">
    <property type="component" value="Unassembled WGS sequence"/>
</dbReference>
<dbReference type="AlphaFoldDB" id="A0A7W2ISX9"/>
<comment type="subcellular location">
    <subcellularLocation>
        <location evidence="1">Cell outer membrane</location>
    </subcellularLocation>
</comment>
<keyword evidence="11" id="KW-1185">Reference proteome</keyword>
<evidence type="ECO:0000256" key="2">
    <source>
        <dbReference type="ARBA" id="ARBA00009330"/>
    </source>
</evidence>
<dbReference type="EMBL" id="JACFYF010000002">
    <property type="protein sequence ID" value="MBA5761875.1"/>
    <property type="molecule type" value="Genomic_DNA"/>
</dbReference>
<dbReference type="GO" id="GO:0055085">
    <property type="term" value="P:transmembrane transport"/>
    <property type="evidence" value="ECO:0007669"/>
    <property type="project" value="TreeGrafter"/>
</dbReference>
<evidence type="ECO:0000313" key="11">
    <source>
        <dbReference type="Proteomes" id="UP000571701"/>
    </source>
</evidence>
<keyword evidence="4" id="KW-0812">Transmembrane</keyword>
<dbReference type="InterPro" id="IPR005618">
    <property type="entry name" value="OMPW"/>
</dbReference>
<reference evidence="10 11" key="1">
    <citation type="submission" date="2020-07" db="EMBL/GenBank/DDBJ databases">
        <title>Vibrio marinisediminis sp. nov., isolated from marine sediment.</title>
        <authorList>
            <person name="Ji X."/>
        </authorList>
    </citation>
    <scope>NUCLEOTIDE SEQUENCE [LARGE SCALE GENOMIC DNA]</scope>
    <source>
        <strain evidence="10 11">404</strain>
    </source>
</reference>
<dbReference type="NCBIfam" id="NF008202">
    <property type="entry name" value="PRK10959.1"/>
    <property type="match status" value="1"/>
</dbReference>
<evidence type="ECO:0000256" key="7">
    <source>
        <dbReference type="ARBA" id="ARBA00023237"/>
    </source>
</evidence>
<name>A0A7W2ISX9_9VIBR</name>
<dbReference type="SUPFAM" id="SSF56925">
    <property type="entry name" value="OMPA-like"/>
    <property type="match status" value="1"/>
</dbReference>
<feature type="signal peptide" evidence="9">
    <location>
        <begin position="1"/>
        <end position="21"/>
    </location>
</feature>
<organism evidence="10 11">
    <name type="scientific">Vibrio marinisediminis</name>
    <dbReference type="NCBI Taxonomy" id="2758441"/>
    <lineage>
        <taxon>Bacteria</taxon>
        <taxon>Pseudomonadati</taxon>
        <taxon>Pseudomonadota</taxon>
        <taxon>Gammaproteobacteria</taxon>
        <taxon>Vibrionales</taxon>
        <taxon>Vibrionaceae</taxon>
        <taxon>Vibrio</taxon>
    </lineage>
</organism>